<protein>
    <recommendedName>
        <fullName evidence="11">CCA-adding enzyme</fullName>
        <ecNumber evidence="11">2.7.7.72</ecNumber>
    </recommendedName>
    <alternativeName>
        <fullName evidence="11">CCA tRNA nucleotidyltransferase</fullName>
    </alternativeName>
    <alternativeName>
        <fullName evidence="11">tRNA CCA-pyrophosphorylase</fullName>
    </alternativeName>
    <alternativeName>
        <fullName evidence="11">tRNA adenylyl-/cytidylyl- transferase</fullName>
    </alternativeName>
    <alternativeName>
        <fullName evidence="11">tRNA nucleotidyltransferase</fullName>
    </alternativeName>
    <alternativeName>
        <fullName evidence="11">tRNA-NT</fullName>
    </alternativeName>
</protein>
<dbReference type="Pfam" id="PF12627">
    <property type="entry name" value="PolyA_pol_RNAbd"/>
    <property type="match status" value="1"/>
</dbReference>
<evidence type="ECO:0000313" key="14">
    <source>
        <dbReference type="EMBL" id="TDP33261.1"/>
    </source>
</evidence>
<dbReference type="PANTHER" id="PTHR47545">
    <property type="entry name" value="MULTIFUNCTIONAL CCA PROTEIN"/>
    <property type="match status" value="1"/>
</dbReference>
<keyword evidence="4 11" id="KW-0548">Nucleotidyltransferase</keyword>
<dbReference type="HAMAP" id="MF_01262">
    <property type="entry name" value="CCA_bact_type2"/>
    <property type="match status" value="1"/>
</dbReference>
<keyword evidence="7 11" id="KW-0692">RNA repair</keyword>
<dbReference type="GO" id="GO:0042245">
    <property type="term" value="P:RNA repair"/>
    <property type="evidence" value="ECO:0007669"/>
    <property type="project" value="UniProtKB-KW"/>
</dbReference>
<comment type="catalytic activity">
    <reaction evidence="11">
        <text>a tRNA with a 3' CCA end + 2 CTP + ATP = a tRNA with a 3' CCACCA end + 3 diphosphate</text>
        <dbReference type="Rhea" id="RHEA:76235"/>
        <dbReference type="Rhea" id="RHEA-COMP:10468"/>
        <dbReference type="Rhea" id="RHEA-COMP:18655"/>
        <dbReference type="ChEBI" id="CHEBI:30616"/>
        <dbReference type="ChEBI" id="CHEBI:33019"/>
        <dbReference type="ChEBI" id="CHEBI:37563"/>
        <dbReference type="ChEBI" id="CHEBI:83071"/>
        <dbReference type="ChEBI" id="CHEBI:195187"/>
    </reaction>
</comment>
<evidence type="ECO:0000259" key="13">
    <source>
        <dbReference type="Pfam" id="PF12627"/>
    </source>
</evidence>
<comment type="function">
    <text evidence="11">Catalyzes the addition and repair of the essential 3'-terminal CCA sequence in tRNAs without using a nucleic acid template. Adds these three nucleotides in the order of C, C, and A to the tRNA nucleotide-73, using CTP and ATP as substrates and producing inorganic pyrophosphate. tRNA 3'-terminal CCA addition is required both for tRNA processing and repair. Also involved in tRNA surveillance by mediating tandem CCA addition to generate a CCACCA at the 3' terminus of unstable tRNAs. While stable tRNAs receive only 3'-terminal CCA, unstable tRNAs are marked with CCACCA and rapidly degraded.</text>
</comment>
<feature type="binding site" evidence="11">
    <location>
        <position position="140"/>
    </location>
    <ligand>
        <name>CTP</name>
        <dbReference type="ChEBI" id="CHEBI:37563"/>
    </ligand>
</feature>
<evidence type="ECO:0000256" key="1">
    <source>
        <dbReference type="ARBA" id="ARBA00001946"/>
    </source>
</evidence>
<evidence type="ECO:0000259" key="12">
    <source>
        <dbReference type="Pfam" id="PF01743"/>
    </source>
</evidence>
<dbReference type="CDD" id="cd05398">
    <property type="entry name" value="NT_ClassII-CCAase"/>
    <property type="match status" value="1"/>
</dbReference>
<keyword evidence="8 11" id="KW-0067">ATP-binding</keyword>
<evidence type="ECO:0000256" key="10">
    <source>
        <dbReference type="ARBA" id="ARBA00022884"/>
    </source>
</evidence>
<dbReference type="RefSeq" id="WP_133539571.1">
    <property type="nucleotide sequence ID" value="NZ_SNXI01000007.1"/>
</dbReference>
<dbReference type="InterPro" id="IPR012006">
    <property type="entry name" value="CCA_bact"/>
</dbReference>
<dbReference type="InterPro" id="IPR032828">
    <property type="entry name" value="PolyA_RNA-bd"/>
</dbReference>
<dbReference type="GO" id="GO:0004810">
    <property type="term" value="F:CCA tRNA nucleotidyltransferase activity"/>
    <property type="evidence" value="ECO:0007669"/>
    <property type="project" value="UniProtKB-UniRule"/>
</dbReference>
<dbReference type="GO" id="GO:0001680">
    <property type="term" value="P:tRNA 3'-terminal CCA addition"/>
    <property type="evidence" value="ECO:0007669"/>
    <property type="project" value="UniProtKB-UniRule"/>
</dbReference>
<feature type="binding site" evidence="11">
    <location>
        <position position="23"/>
    </location>
    <ligand>
        <name>Mg(2+)</name>
        <dbReference type="ChEBI" id="CHEBI:18420"/>
    </ligand>
</feature>
<evidence type="ECO:0000256" key="2">
    <source>
        <dbReference type="ARBA" id="ARBA00022679"/>
    </source>
</evidence>
<keyword evidence="9 11" id="KW-0460">Magnesium</keyword>
<gene>
    <name evidence="11" type="primary">cca</name>
    <name evidence="14" type="ORF">DEU29_10781</name>
</gene>
<feature type="binding site" evidence="11">
    <location>
        <position position="11"/>
    </location>
    <ligand>
        <name>CTP</name>
        <dbReference type="ChEBI" id="CHEBI:37563"/>
    </ligand>
</feature>
<dbReference type="InterPro" id="IPR002646">
    <property type="entry name" value="PolA_pol_head_dom"/>
</dbReference>
<dbReference type="InterPro" id="IPR050124">
    <property type="entry name" value="tRNA_CCA-adding_enzyme"/>
</dbReference>
<feature type="binding site" evidence="11">
    <location>
        <position position="91"/>
    </location>
    <ligand>
        <name>ATP</name>
        <dbReference type="ChEBI" id="CHEBI:30616"/>
    </ligand>
</feature>
<dbReference type="EC" id="2.7.7.72" evidence="11"/>
<feature type="binding site" evidence="11">
    <location>
        <position position="91"/>
    </location>
    <ligand>
        <name>CTP</name>
        <dbReference type="ChEBI" id="CHEBI:37563"/>
    </ligand>
</feature>
<evidence type="ECO:0000256" key="9">
    <source>
        <dbReference type="ARBA" id="ARBA00022842"/>
    </source>
</evidence>
<evidence type="ECO:0000256" key="8">
    <source>
        <dbReference type="ARBA" id="ARBA00022840"/>
    </source>
</evidence>
<evidence type="ECO:0000256" key="11">
    <source>
        <dbReference type="HAMAP-Rule" id="MF_01262"/>
    </source>
</evidence>
<dbReference type="EMBL" id="SNXI01000007">
    <property type="protein sequence ID" value="TDP33261.1"/>
    <property type="molecule type" value="Genomic_DNA"/>
</dbReference>
<dbReference type="AlphaFoldDB" id="A0A4R6P6M8"/>
<dbReference type="GO" id="GO:0005524">
    <property type="term" value="F:ATP binding"/>
    <property type="evidence" value="ECO:0007669"/>
    <property type="project" value="UniProtKB-UniRule"/>
</dbReference>
<name>A0A4R6P6M8_9GAMM</name>
<comment type="cofactor">
    <cofactor evidence="1 11">
        <name>Mg(2+)</name>
        <dbReference type="ChEBI" id="CHEBI:18420"/>
    </cofactor>
</comment>
<feature type="binding site" evidence="11">
    <location>
        <position position="8"/>
    </location>
    <ligand>
        <name>ATP</name>
        <dbReference type="ChEBI" id="CHEBI:30616"/>
    </ligand>
</feature>
<dbReference type="GO" id="GO:0000287">
    <property type="term" value="F:magnesium ion binding"/>
    <property type="evidence" value="ECO:0007669"/>
    <property type="project" value="UniProtKB-UniRule"/>
</dbReference>
<evidence type="ECO:0000256" key="6">
    <source>
        <dbReference type="ARBA" id="ARBA00022741"/>
    </source>
</evidence>
<feature type="domain" description="Poly A polymerase head" evidence="12">
    <location>
        <begin position="3"/>
        <end position="122"/>
    </location>
</feature>
<dbReference type="SUPFAM" id="SSF81301">
    <property type="entry name" value="Nucleotidyltransferase"/>
    <property type="match status" value="1"/>
</dbReference>
<comment type="caution">
    <text evidence="14">The sequence shown here is derived from an EMBL/GenBank/DDBJ whole genome shotgun (WGS) entry which is preliminary data.</text>
</comment>
<dbReference type="GO" id="GO:0160016">
    <property type="term" value="F:CCACCA tRNA nucleotidyltransferase activity"/>
    <property type="evidence" value="ECO:0007669"/>
    <property type="project" value="RHEA"/>
</dbReference>
<sequence length="365" mass="41381">MKTYLVGGAVRDKLLGLTPHEHDWVVVGATVEEMQALGYEQVGKDFPVFLHPQTKDEYALARTERKSGRGYTGFSVSFDPGVTLEQDLLRRDLTINAIAETPEGELIDPVAGQQDIQQRILRHVSDAFVEDPLRVLRIARFLARFSHLGFTIAAETRQLLENMAATGELTDLTPERVWKEWQKSLDTQSPHKFLELLQQLNATPQVLDGLLVNTQVLDCIRRVAEQTETTELRFAAVFVMQPPTFKLAEFCRQLAIPNRFYDVAQLALQQQQLILQQAKLSHPQLFELLQAIDYWRRPRRLTEFLCLRRVLGHTQQDSNAIENAAAAAKQVNAKQLVADGLKGPEVGQALAQRRQAIFFEHLPDN</sequence>
<comment type="similarity">
    <text evidence="11">Belongs to the tRNA nucleotidyltransferase/poly(A) polymerase family. Bacterial CCA-adding enzyme type 2 subfamily.</text>
</comment>
<keyword evidence="3 11" id="KW-0819">tRNA processing</keyword>
<dbReference type="OrthoDB" id="9805698at2"/>
<keyword evidence="6 11" id="KW-0547">Nucleotide-binding</keyword>
<dbReference type="InterPro" id="IPR043519">
    <property type="entry name" value="NT_sf"/>
</dbReference>
<evidence type="ECO:0000256" key="7">
    <source>
        <dbReference type="ARBA" id="ARBA00022800"/>
    </source>
</evidence>
<feature type="binding site" evidence="11">
    <location>
        <position position="11"/>
    </location>
    <ligand>
        <name>ATP</name>
        <dbReference type="ChEBI" id="CHEBI:30616"/>
    </ligand>
</feature>
<organism evidence="14 15">
    <name type="scientific">Idiomarina aquatica</name>
    <dbReference type="NCBI Taxonomy" id="1327752"/>
    <lineage>
        <taxon>Bacteria</taxon>
        <taxon>Pseudomonadati</taxon>
        <taxon>Pseudomonadota</taxon>
        <taxon>Gammaproteobacteria</taxon>
        <taxon>Alteromonadales</taxon>
        <taxon>Idiomarinaceae</taxon>
        <taxon>Idiomarina</taxon>
    </lineage>
</organism>
<evidence type="ECO:0000313" key="15">
    <source>
        <dbReference type="Proteomes" id="UP000295531"/>
    </source>
</evidence>
<proteinExistence type="inferred from homology"/>
<dbReference type="Proteomes" id="UP000295531">
    <property type="component" value="Unassembled WGS sequence"/>
</dbReference>
<evidence type="ECO:0000256" key="3">
    <source>
        <dbReference type="ARBA" id="ARBA00022694"/>
    </source>
</evidence>
<feature type="binding site" evidence="11">
    <location>
        <position position="137"/>
    </location>
    <ligand>
        <name>CTP</name>
        <dbReference type="ChEBI" id="CHEBI:37563"/>
    </ligand>
</feature>
<keyword evidence="2 11" id="KW-0808">Transferase</keyword>
<accession>A0A4R6P6M8</accession>
<dbReference type="SUPFAM" id="SSF81891">
    <property type="entry name" value="Poly A polymerase C-terminal region-like"/>
    <property type="match status" value="1"/>
</dbReference>
<evidence type="ECO:0000256" key="5">
    <source>
        <dbReference type="ARBA" id="ARBA00022723"/>
    </source>
</evidence>
<comment type="miscellaneous">
    <text evidence="11">A single active site specifically recognizes both ATP and CTP and is responsible for their addition.</text>
</comment>
<feature type="binding site" evidence="11">
    <location>
        <position position="137"/>
    </location>
    <ligand>
        <name>ATP</name>
        <dbReference type="ChEBI" id="CHEBI:30616"/>
    </ligand>
</feature>
<keyword evidence="5 11" id="KW-0479">Metal-binding</keyword>
<feature type="binding site" evidence="11">
    <location>
        <position position="21"/>
    </location>
    <ligand>
        <name>Mg(2+)</name>
        <dbReference type="ChEBI" id="CHEBI:18420"/>
    </ligand>
</feature>
<feature type="binding site" evidence="11">
    <location>
        <position position="140"/>
    </location>
    <ligand>
        <name>ATP</name>
        <dbReference type="ChEBI" id="CHEBI:30616"/>
    </ligand>
</feature>
<comment type="catalytic activity">
    <reaction evidence="11">
        <text>a tRNA precursor + 2 CTP + ATP = a tRNA with a 3' CCA end + 3 diphosphate</text>
        <dbReference type="Rhea" id="RHEA:14433"/>
        <dbReference type="Rhea" id="RHEA-COMP:10465"/>
        <dbReference type="Rhea" id="RHEA-COMP:10468"/>
        <dbReference type="ChEBI" id="CHEBI:30616"/>
        <dbReference type="ChEBI" id="CHEBI:33019"/>
        <dbReference type="ChEBI" id="CHEBI:37563"/>
        <dbReference type="ChEBI" id="CHEBI:74896"/>
        <dbReference type="ChEBI" id="CHEBI:83071"/>
        <dbReference type="EC" id="2.7.7.72"/>
    </reaction>
</comment>
<feature type="domain" description="tRNA nucleotidyltransferase/poly(A) polymerase RNA and SrmB- binding" evidence="13">
    <location>
        <begin position="149"/>
        <end position="207"/>
    </location>
</feature>
<dbReference type="Pfam" id="PF01743">
    <property type="entry name" value="PolyA_pol"/>
    <property type="match status" value="1"/>
</dbReference>
<evidence type="ECO:0000256" key="4">
    <source>
        <dbReference type="ARBA" id="ARBA00022695"/>
    </source>
</evidence>
<dbReference type="GO" id="GO:0000049">
    <property type="term" value="F:tRNA binding"/>
    <property type="evidence" value="ECO:0007669"/>
    <property type="project" value="UniProtKB-UniRule"/>
</dbReference>
<reference evidence="14 15" key="1">
    <citation type="submission" date="2019-03" db="EMBL/GenBank/DDBJ databases">
        <title>Freshwater and sediment microbial communities from various areas in North America, analyzing microbe dynamics in response to fracking.</title>
        <authorList>
            <person name="Lamendella R."/>
        </authorList>
    </citation>
    <scope>NUCLEOTIDE SEQUENCE [LARGE SCALE GENOMIC DNA]</scope>
    <source>
        <strain evidence="14 15">18_TX</strain>
    </source>
</reference>
<dbReference type="Gene3D" id="3.30.460.10">
    <property type="entry name" value="Beta Polymerase, domain 2"/>
    <property type="match status" value="1"/>
</dbReference>
<dbReference type="PIRSF" id="PIRSF000813">
    <property type="entry name" value="CCA_bact"/>
    <property type="match status" value="1"/>
</dbReference>
<keyword evidence="10 11" id="KW-0694">RNA-binding</keyword>
<keyword evidence="15" id="KW-1185">Reference proteome</keyword>
<dbReference type="Gene3D" id="1.10.3090.10">
    <property type="entry name" value="cca-adding enzyme, domain 2"/>
    <property type="match status" value="1"/>
</dbReference>
<dbReference type="PANTHER" id="PTHR47545:SF1">
    <property type="entry name" value="MULTIFUNCTIONAL CCA PROTEIN"/>
    <property type="match status" value="1"/>
</dbReference>
<feature type="binding site" evidence="11">
    <location>
        <position position="8"/>
    </location>
    <ligand>
        <name>CTP</name>
        <dbReference type="ChEBI" id="CHEBI:37563"/>
    </ligand>
</feature>